<keyword evidence="7" id="KW-1185">Reference proteome</keyword>
<dbReference type="RefSeq" id="WP_211940529.1">
    <property type="nucleotide sequence ID" value="NZ_CP073078.1"/>
</dbReference>
<dbReference type="InterPro" id="IPR006094">
    <property type="entry name" value="Oxid_FAD_bind_N"/>
</dbReference>
<keyword evidence="4" id="KW-0560">Oxidoreductase</keyword>
<keyword evidence="2" id="KW-0285">Flavoprotein</keyword>
<dbReference type="Pfam" id="PF02913">
    <property type="entry name" value="FAD-oxidase_C"/>
    <property type="match status" value="1"/>
</dbReference>
<keyword evidence="3" id="KW-0274">FAD</keyword>
<dbReference type="Gene3D" id="3.30.43.10">
    <property type="entry name" value="Uridine Diphospho-n-acetylenolpyruvylglucosamine Reductase, domain 2"/>
    <property type="match status" value="1"/>
</dbReference>
<dbReference type="Pfam" id="PF01565">
    <property type="entry name" value="FAD_binding_4"/>
    <property type="match status" value="1"/>
</dbReference>
<dbReference type="KEGG" id="caul:KCG34_11745"/>
<evidence type="ECO:0000259" key="5">
    <source>
        <dbReference type="PROSITE" id="PS51387"/>
    </source>
</evidence>
<feature type="domain" description="FAD-binding PCMH-type" evidence="5">
    <location>
        <begin position="37"/>
        <end position="218"/>
    </location>
</feature>
<dbReference type="InterPro" id="IPR016169">
    <property type="entry name" value="FAD-bd_PCMH_sub2"/>
</dbReference>
<dbReference type="SUPFAM" id="SSF55103">
    <property type="entry name" value="FAD-linked oxidases, C-terminal domain"/>
    <property type="match status" value="1"/>
</dbReference>
<evidence type="ECO:0000256" key="2">
    <source>
        <dbReference type="ARBA" id="ARBA00022630"/>
    </source>
</evidence>
<evidence type="ECO:0000256" key="4">
    <source>
        <dbReference type="ARBA" id="ARBA00023002"/>
    </source>
</evidence>
<dbReference type="InterPro" id="IPR051264">
    <property type="entry name" value="FAD-oxidored/transferase_4"/>
</dbReference>
<evidence type="ECO:0000313" key="7">
    <source>
        <dbReference type="Proteomes" id="UP000676409"/>
    </source>
</evidence>
<reference evidence="6" key="1">
    <citation type="submission" date="2021-04" db="EMBL/GenBank/DDBJ databases">
        <title>The complete genome sequence of Caulobacter sp. S6.</title>
        <authorList>
            <person name="Tang Y."/>
            <person name="Ouyang W."/>
            <person name="Liu Q."/>
            <person name="Huang B."/>
            <person name="Guo Z."/>
            <person name="Lei P."/>
        </authorList>
    </citation>
    <scope>NUCLEOTIDE SEQUENCE</scope>
    <source>
        <strain evidence="6">S6</strain>
    </source>
</reference>
<evidence type="ECO:0000256" key="3">
    <source>
        <dbReference type="ARBA" id="ARBA00022827"/>
    </source>
</evidence>
<dbReference type="PANTHER" id="PTHR43716">
    <property type="entry name" value="D-2-HYDROXYGLUTARATE DEHYDROGENASE, MITOCHONDRIAL"/>
    <property type="match status" value="1"/>
</dbReference>
<evidence type="ECO:0000313" key="6">
    <source>
        <dbReference type="EMBL" id="QUD90478.1"/>
    </source>
</evidence>
<proteinExistence type="predicted"/>
<organism evidence="6 7">
    <name type="scientific">Phenylobacterium montanum</name>
    <dbReference type="NCBI Taxonomy" id="2823693"/>
    <lineage>
        <taxon>Bacteria</taxon>
        <taxon>Pseudomonadati</taxon>
        <taxon>Pseudomonadota</taxon>
        <taxon>Alphaproteobacteria</taxon>
        <taxon>Caulobacterales</taxon>
        <taxon>Caulobacteraceae</taxon>
        <taxon>Phenylobacterium</taxon>
    </lineage>
</organism>
<dbReference type="PROSITE" id="PS51387">
    <property type="entry name" value="FAD_PCMH"/>
    <property type="match status" value="1"/>
</dbReference>
<dbReference type="InterPro" id="IPR036318">
    <property type="entry name" value="FAD-bd_PCMH-like_sf"/>
</dbReference>
<dbReference type="InterPro" id="IPR016164">
    <property type="entry name" value="FAD-linked_Oxase-like_C"/>
</dbReference>
<dbReference type="Gene3D" id="3.30.70.2190">
    <property type="match status" value="1"/>
</dbReference>
<name>A0A975G3J0_9CAUL</name>
<dbReference type="Gene3D" id="3.30.70.2740">
    <property type="match status" value="1"/>
</dbReference>
<gene>
    <name evidence="6" type="ORF">KCG34_11745</name>
</gene>
<dbReference type="Proteomes" id="UP000676409">
    <property type="component" value="Chromosome"/>
</dbReference>
<evidence type="ECO:0000256" key="1">
    <source>
        <dbReference type="ARBA" id="ARBA00001974"/>
    </source>
</evidence>
<sequence length="473" mass="49324">MTARPSLEKDLAALVGEAGVVARDDFARFEQGIRYGGAGRAAAVVRPASVEQVRAVVRYAYAAGVRLVPQGANTGLVAASTPDESGEQIVLSLERLAGSPVLDPAARTAVVGAGTRLSALNAAAEPHGLSFPIDLGADPTIGGMIATNTGGARLIRYGDVRHNLLGLEAVIADEEASVVGDLRGLRKNNSGLDLKSLLAGSGGALAIVTRACLNLHPLPRQTATALAIPVSHAVLPELVRRLEEQAGEFLTAAEGMSKNALTAALRHAPQLRNPFGGGGPPDYALLVELCSTAGPDSGVDVEQILMGVLGECMEGPDALLSDALVGRGGELWAIRHALPAGVAAEGQVIAFDLAFPRTALPAFRAEMTAELARAWPFLKLCDFGHLGDGGDHFNLVWPKDAPHPYDPAVVLQVRDLVYDRAVHGHGGSFSAEHGLGPYNIDYYRRYAAPADQAAAAGLKRLFDPKGLLGRVAF</sequence>
<dbReference type="Gene3D" id="3.30.465.10">
    <property type="match status" value="1"/>
</dbReference>
<dbReference type="InterPro" id="IPR016166">
    <property type="entry name" value="FAD-bd_PCMH"/>
</dbReference>
<dbReference type="SUPFAM" id="SSF56176">
    <property type="entry name" value="FAD-binding/transporter-associated domain-like"/>
    <property type="match status" value="1"/>
</dbReference>
<dbReference type="GO" id="GO:0071949">
    <property type="term" value="F:FAD binding"/>
    <property type="evidence" value="ECO:0007669"/>
    <property type="project" value="InterPro"/>
</dbReference>
<dbReference type="AlphaFoldDB" id="A0A975G3J0"/>
<dbReference type="InterPro" id="IPR016167">
    <property type="entry name" value="FAD-bd_PCMH_sub1"/>
</dbReference>
<dbReference type="EMBL" id="CP073078">
    <property type="protein sequence ID" value="QUD90478.1"/>
    <property type="molecule type" value="Genomic_DNA"/>
</dbReference>
<accession>A0A975G3J0</accession>
<dbReference type="InterPro" id="IPR004113">
    <property type="entry name" value="FAD-bd_oxidored_4_C"/>
</dbReference>
<dbReference type="GO" id="GO:0016491">
    <property type="term" value="F:oxidoreductase activity"/>
    <property type="evidence" value="ECO:0007669"/>
    <property type="project" value="UniProtKB-KW"/>
</dbReference>
<protein>
    <submittedName>
        <fullName evidence="6">FAD-binding oxidoreductase</fullName>
    </submittedName>
</protein>
<dbReference type="PANTHER" id="PTHR43716:SF1">
    <property type="entry name" value="D-2-HYDROXYGLUTARATE DEHYDROGENASE, MITOCHONDRIAL"/>
    <property type="match status" value="1"/>
</dbReference>
<comment type="cofactor">
    <cofactor evidence="1">
        <name>FAD</name>
        <dbReference type="ChEBI" id="CHEBI:57692"/>
    </cofactor>
</comment>
<dbReference type="GO" id="GO:0022904">
    <property type="term" value="P:respiratory electron transport chain"/>
    <property type="evidence" value="ECO:0007669"/>
    <property type="project" value="TreeGrafter"/>
</dbReference>